<evidence type="ECO:0000313" key="1">
    <source>
        <dbReference type="EMBL" id="CAF1200609.1"/>
    </source>
</evidence>
<name>A0A816TA73_9BILA</name>
<dbReference type="EMBL" id="CAJNOW010020721">
    <property type="protein sequence ID" value="CAF1681101.1"/>
    <property type="molecule type" value="Genomic_DNA"/>
</dbReference>
<dbReference type="Proteomes" id="UP000663824">
    <property type="component" value="Unassembled WGS sequence"/>
</dbReference>
<evidence type="ECO:0000313" key="6">
    <source>
        <dbReference type="Proteomes" id="UP000663887"/>
    </source>
</evidence>
<sequence length="629" mass="73417">MSEVSEIDSFYLVEEEITEIVSKLNSLHTRVRSRLNENSEHNHIHAIPFIRNLCSIQKIVKSLTDDLMNNRLSEPSRDADHIWQIIEMYSYSLEGVIEGTHLLERFFKLKMSSMIKPTNYFNTIISYVQWQNETVRCFVERFKEKPKNSRFDEIELLWNWNFRANERMFFGGAARPLHLTKVTEFAALMSIYYDRLWPVYKENRNTLAEALAALLHQESQIYWPDYEIFPCTTSNTIMDKCLHYFFFKDRKNTWFINSSSSDYIPFVSSAREIFAKNFIGSNMKIPDQHNTEWILDNLKQQCSNIYAQKKNAIEPLIVILLTSKNRYGHRIDVDFIHSELSKRFSTITTIVDGCQDGQAFTEVDIIIYTKRFTTTGAVGLVNKIFLAKNTLLRKKLTVSTNFPVGILAQLYINVNMANTGLAHGLEDLVNSSWWHYWRCPIQDELHFAIQHSYSSQQKIVEHVRGPIRYSFTEDLIGTIIMLKSELDRQCLLTKLWALLKKQGHSLDCFVMDNPYLKSTNAVHSDSVRELIAGKFIGELRQMEVRSSDYLSWPLVPFWVSSPDDISVEELDEHFKICYAYHCCLRISVGRCGYPGKLKRLIEHIDSIFQRNELNVSDDFLGKHSSQWPS</sequence>
<evidence type="ECO:0000313" key="2">
    <source>
        <dbReference type="EMBL" id="CAF1681101.1"/>
    </source>
</evidence>
<organism evidence="4 6">
    <name type="scientific">Rotaria magnacalcarata</name>
    <dbReference type="NCBI Taxonomy" id="392030"/>
    <lineage>
        <taxon>Eukaryota</taxon>
        <taxon>Metazoa</taxon>
        <taxon>Spiralia</taxon>
        <taxon>Gnathifera</taxon>
        <taxon>Rotifera</taxon>
        <taxon>Eurotatoria</taxon>
        <taxon>Bdelloidea</taxon>
        <taxon>Philodinida</taxon>
        <taxon>Philodinidae</taxon>
        <taxon>Rotaria</taxon>
    </lineage>
</organism>
<evidence type="ECO:0000313" key="5">
    <source>
        <dbReference type="EMBL" id="CAF3723200.1"/>
    </source>
</evidence>
<dbReference type="EMBL" id="CAJOBF010000013">
    <property type="protein sequence ID" value="CAF3723200.1"/>
    <property type="molecule type" value="Genomic_DNA"/>
</dbReference>
<proteinExistence type="predicted"/>
<dbReference type="Proteomes" id="UP000663834">
    <property type="component" value="Unassembled WGS sequence"/>
</dbReference>
<dbReference type="Proteomes" id="UP000663887">
    <property type="component" value="Unassembled WGS sequence"/>
</dbReference>
<gene>
    <name evidence="1" type="ORF">CJN711_LOCUS11999</name>
    <name evidence="2" type="ORF">KQP761_LOCUS36611</name>
    <name evidence="3" type="ORF">MBJ925_LOCUS10669</name>
    <name evidence="5" type="ORF">UXM345_LOCUS341</name>
    <name evidence="4" type="ORF">XDN619_LOCUS18149</name>
</gene>
<dbReference type="Proteomes" id="UP000663842">
    <property type="component" value="Unassembled WGS sequence"/>
</dbReference>
<dbReference type="EMBL" id="CAJNRG010007827">
    <property type="protein sequence ID" value="CAF2098415.1"/>
    <property type="molecule type" value="Genomic_DNA"/>
</dbReference>
<evidence type="ECO:0000313" key="3">
    <source>
        <dbReference type="EMBL" id="CAF2035866.1"/>
    </source>
</evidence>
<evidence type="ECO:0000313" key="4">
    <source>
        <dbReference type="EMBL" id="CAF2098415.1"/>
    </source>
</evidence>
<comment type="caution">
    <text evidence="4">The sequence shown here is derived from an EMBL/GenBank/DDBJ whole genome shotgun (WGS) entry which is preliminary data.</text>
</comment>
<dbReference type="EMBL" id="CAJNOV010005188">
    <property type="protein sequence ID" value="CAF1200609.1"/>
    <property type="molecule type" value="Genomic_DNA"/>
</dbReference>
<dbReference type="OrthoDB" id="9984351at2759"/>
<dbReference type="AlphaFoldDB" id="A0A816TA73"/>
<protein>
    <submittedName>
        <fullName evidence="4">Uncharacterized protein</fullName>
    </submittedName>
</protein>
<accession>A0A816TA73</accession>
<reference evidence="4" key="1">
    <citation type="submission" date="2021-02" db="EMBL/GenBank/DDBJ databases">
        <authorList>
            <person name="Nowell W R."/>
        </authorList>
    </citation>
    <scope>NUCLEOTIDE SEQUENCE</scope>
</reference>
<dbReference type="Proteomes" id="UP000663855">
    <property type="component" value="Unassembled WGS sequence"/>
</dbReference>
<dbReference type="EMBL" id="CAJNRE010004552">
    <property type="protein sequence ID" value="CAF2035866.1"/>
    <property type="molecule type" value="Genomic_DNA"/>
</dbReference>